<name>A0ABS3HX11_9ENTE</name>
<keyword evidence="3" id="KW-0012">Acyltransferase</keyword>
<dbReference type="PANTHER" id="PTHR23416">
    <property type="entry name" value="SIALIC ACID SYNTHASE-RELATED"/>
    <property type="match status" value="1"/>
</dbReference>
<dbReference type="Proteomes" id="UP000664832">
    <property type="component" value="Unassembled WGS sequence"/>
</dbReference>
<dbReference type="GO" id="GO:0016746">
    <property type="term" value="F:acyltransferase activity"/>
    <property type="evidence" value="ECO:0007669"/>
    <property type="project" value="UniProtKB-KW"/>
</dbReference>
<evidence type="ECO:0000256" key="1">
    <source>
        <dbReference type="ARBA" id="ARBA00007274"/>
    </source>
</evidence>
<evidence type="ECO:0000256" key="2">
    <source>
        <dbReference type="ARBA" id="ARBA00022679"/>
    </source>
</evidence>
<dbReference type="InterPro" id="IPR051159">
    <property type="entry name" value="Hexapeptide_acetyltransf"/>
</dbReference>
<dbReference type="PANTHER" id="PTHR23416:SF23">
    <property type="entry name" value="ACETYLTRANSFERASE C18B11.09C-RELATED"/>
    <property type="match status" value="1"/>
</dbReference>
<gene>
    <name evidence="3" type="ORF">JZO71_01565</name>
</gene>
<dbReference type="RefSeq" id="WP_206897841.1">
    <property type="nucleotide sequence ID" value="NZ_JAFLWI010000002.1"/>
</dbReference>
<dbReference type="EMBL" id="JAFLWI010000002">
    <property type="protein sequence ID" value="MBO0481010.1"/>
    <property type="molecule type" value="Genomic_DNA"/>
</dbReference>
<dbReference type="SUPFAM" id="SSF51161">
    <property type="entry name" value="Trimeric LpxA-like enzymes"/>
    <property type="match status" value="1"/>
</dbReference>
<dbReference type="CDD" id="cd04647">
    <property type="entry name" value="LbH_MAT_like"/>
    <property type="match status" value="1"/>
</dbReference>
<evidence type="ECO:0000313" key="4">
    <source>
        <dbReference type="Proteomes" id="UP000664832"/>
    </source>
</evidence>
<sequence length="157" mass="17705">MHKNFIQLMLFFKKNGQSRAEYLKRHVPFKKFGTYVTWRPLLIPSEPEQVSIGSNVHIAANVRFITHDMFHLMFNAMDKDEILQKHVGEIQIGNNVAIGANVTLVYGTKLGDDTIVAAGAVVTKPFPAGVILGGNPAQVIGRFDELKQKRYNNRRIE</sequence>
<dbReference type="InterPro" id="IPR011004">
    <property type="entry name" value="Trimer_LpxA-like_sf"/>
</dbReference>
<organism evidence="3 4">
    <name type="scientific">Candidatus Enterococcus courvalinii</name>
    <dbReference type="NCBI Taxonomy" id="2815329"/>
    <lineage>
        <taxon>Bacteria</taxon>
        <taxon>Bacillati</taxon>
        <taxon>Bacillota</taxon>
        <taxon>Bacilli</taxon>
        <taxon>Lactobacillales</taxon>
        <taxon>Enterococcaceae</taxon>
        <taxon>Enterococcus</taxon>
    </lineage>
</organism>
<dbReference type="Pfam" id="PF00132">
    <property type="entry name" value="Hexapep"/>
    <property type="match status" value="1"/>
</dbReference>
<reference evidence="3 4" key="1">
    <citation type="submission" date="2021-03" db="EMBL/GenBank/DDBJ databases">
        <title>Enterococcal diversity collection.</title>
        <authorList>
            <person name="Gilmore M.S."/>
            <person name="Schwartzman J."/>
            <person name="Van Tyne D."/>
            <person name="Martin M."/>
            <person name="Earl A.M."/>
            <person name="Manson A.L."/>
            <person name="Straub T."/>
            <person name="Salamzade R."/>
            <person name="Saavedra J."/>
            <person name="Lebreton F."/>
            <person name="Prichula J."/>
            <person name="Schaufler K."/>
            <person name="Gaca A."/>
            <person name="Sgardioli B."/>
            <person name="Wagenaar J."/>
            <person name="Strong T."/>
        </authorList>
    </citation>
    <scope>NUCLEOTIDE SEQUENCE [LARGE SCALE GENOMIC DNA]</scope>
    <source>
        <strain evidence="3 4">MSG2901</strain>
    </source>
</reference>
<proteinExistence type="inferred from homology"/>
<evidence type="ECO:0000313" key="3">
    <source>
        <dbReference type="EMBL" id="MBO0481010.1"/>
    </source>
</evidence>
<comment type="caution">
    <text evidence="3">The sequence shown here is derived from an EMBL/GenBank/DDBJ whole genome shotgun (WGS) entry which is preliminary data.</text>
</comment>
<protein>
    <submittedName>
        <fullName evidence="3">Acyltransferase</fullName>
    </submittedName>
</protein>
<keyword evidence="2" id="KW-0808">Transferase</keyword>
<dbReference type="InterPro" id="IPR001451">
    <property type="entry name" value="Hexapep"/>
</dbReference>
<accession>A0ABS3HX11</accession>
<comment type="similarity">
    <text evidence="1">Belongs to the transferase hexapeptide repeat family.</text>
</comment>
<keyword evidence="4" id="KW-1185">Reference proteome</keyword>
<dbReference type="Gene3D" id="2.160.10.10">
    <property type="entry name" value="Hexapeptide repeat proteins"/>
    <property type="match status" value="1"/>
</dbReference>